<sequence>MHREELEESCSKRISHTHTCSHAHTLVRSTVIPVPQNHSCAQGTVCDGFPPRSLGRTADSRPDVT</sequence>
<evidence type="ECO:0000313" key="1">
    <source>
        <dbReference type="EMBL" id="KAJ8358052.1"/>
    </source>
</evidence>
<proteinExistence type="predicted"/>
<comment type="caution">
    <text evidence="1">The sequence shown here is derived from an EMBL/GenBank/DDBJ whole genome shotgun (WGS) entry which is preliminary data.</text>
</comment>
<evidence type="ECO:0000313" key="2">
    <source>
        <dbReference type="Proteomes" id="UP001221898"/>
    </source>
</evidence>
<dbReference type="Proteomes" id="UP001221898">
    <property type="component" value="Unassembled WGS sequence"/>
</dbReference>
<gene>
    <name evidence="1" type="ORF">AAFF_G00040240</name>
</gene>
<protein>
    <submittedName>
        <fullName evidence="1">Uncharacterized protein</fullName>
    </submittedName>
</protein>
<dbReference type="AlphaFoldDB" id="A0AAD7R259"/>
<organism evidence="1 2">
    <name type="scientific">Aldrovandia affinis</name>
    <dbReference type="NCBI Taxonomy" id="143900"/>
    <lineage>
        <taxon>Eukaryota</taxon>
        <taxon>Metazoa</taxon>
        <taxon>Chordata</taxon>
        <taxon>Craniata</taxon>
        <taxon>Vertebrata</taxon>
        <taxon>Euteleostomi</taxon>
        <taxon>Actinopterygii</taxon>
        <taxon>Neopterygii</taxon>
        <taxon>Teleostei</taxon>
        <taxon>Notacanthiformes</taxon>
        <taxon>Halosauridae</taxon>
        <taxon>Aldrovandia</taxon>
    </lineage>
</organism>
<reference evidence="1" key="1">
    <citation type="journal article" date="2023" name="Science">
        <title>Genome structures resolve the early diversification of teleost fishes.</title>
        <authorList>
            <person name="Parey E."/>
            <person name="Louis A."/>
            <person name="Montfort J."/>
            <person name="Bouchez O."/>
            <person name="Roques C."/>
            <person name="Iampietro C."/>
            <person name="Lluch J."/>
            <person name="Castinel A."/>
            <person name="Donnadieu C."/>
            <person name="Desvignes T."/>
            <person name="Floi Bucao C."/>
            <person name="Jouanno E."/>
            <person name="Wen M."/>
            <person name="Mejri S."/>
            <person name="Dirks R."/>
            <person name="Jansen H."/>
            <person name="Henkel C."/>
            <person name="Chen W.J."/>
            <person name="Zahm M."/>
            <person name="Cabau C."/>
            <person name="Klopp C."/>
            <person name="Thompson A.W."/>
            <person name="Robinson-Rechavi M."/>
            <person name="Braasch I."/>
            <person name="Lecointre G."/>
            <person name="Bobe J."/>
            <person name="Postlethwait J.H."/>
            <person name="Berthelot C."/>
            <person name="Roest Crollius H."/>
            <person name="Guiguen Y."/>
        </authorList>
    </citation>
    <scope>NUCLEOTIDE SEQUENCE</scope>
    <source>
        <strain evidence="1">NC1722</strain>
    </source>
</reference>
<dbReference type="EMBL" id="JAINUG010001206">
    <property type="protein sequence ID" value="KAJ8358052.1"/>
    <property type="molecule type" value="Genomic_DNA"/>
</dbReference>
<accession>A0AAD7R259</accession>
<name>A0AAD7R259_9TELE</name>
<keyword evidence="2" id="KW-1185">Reference proteome</keyword>
<feature type="non-terminal residue" evidence="1">
    <location>
        <position position="1"/>
    </location>
</feature>